<keyword evidence="1" id="KW-1133">Transmembrane helix</keyword>
<dbReference type="EMBL" id="JBHSGL010000015">
    <property type="protein sequence ID" value="MFC4714174.1"/>
    <property type="molecule type" value="Genomic_DNA"/>
</dbReference>
<dbReference type="Proteomes" id="UP001595932">
    <property type="component" value="Unassembled WGS sequence"/>
</dbReference>
<organism evidence="2 3">
    <name type="scientific">Planococcus dechangensis</name>
    <dbReference type="NCBI Taxonomy" id="1176255"/>
    <lineage>
        <taxon>Bacteria</taxon>
        <taxon>Bacillati</taxon>
        <taxon>Bacillota</taxon>
        <taxon>Bacilli</taxon>
        <taxon>Bacillales</taxon>
        <taxon>Caryophanaceae</taxon>
        <taxon>Planococcus</taxon>
    </lineage>
</organism>
<dbReference type="RefSeq" id="WP_377279901.1">
    <property type="nucleotide sequence ID" value="NZ_JBHSGL010000015.1"/>
</dbReference>
<feature type="transmembrane region" description="Helical" evidence="1">
    <location>
        <begin position="55"/>
        <end position="74"/>
    </location>
</feature>
<comment type="caution">
    <text evidence="2">The sequence shown here is derived from an EMBL/GenBank/DDBJ whole genome shotgun (WGS) entry which is preliminary data.</text>
</comment>
<keyword evidence="1" id="KW-0812">Transmembrane</keyword>
<accession>A0ABV9MGK5</accession>
<reference evidence="3" key="1">
    <citation type="journal article" date="2019" name="Int. J. Syst. Evol. Microbiol.">
        <title>The Global Catalogue of Microorganisms (GCM) 10K type strain sequencing project: providing services to taxonomists for standard genome sequencing and annotation.</title>
        <authorList>
            <consortium name="The Broad Institute Genomics Platform"/>
            <consortium name="The Broad Institute Genome Sequencing Center for Infectious Disease"/>
            <person name="Wu L."/>
            <person name="Ma J."/>
        </authorList>
    </citation>
    <scope>NUCLEOTIDE SEQUENCE [LARGE SCALE GENOMIC DNA]</scope>
    <source>
        <strain evidence="3">CGMCC 1.12151</strain>
    </source>
</reference>
<protein>
    <submittedName>
        <fullName evidence="2">Uncharacterized protein</fullName>
    </submittedName>
</protein>
<keyword evidence="3" id="KW-1185">Reference proteome</keyword>
<gene>
    <name evidence="2" type="ORF">ACFO5U_15095</name>
</gene>
<sequence length="97" mass="11855">MTNITKYWIKRVVYLFKSYDAKVKELNEDYRNYADCNKKFFYDDYMYRRKSDKKLIIILIAFGVSLLILIANKIRAKLKAKRKKETRLIEQNNSKRF</sequence>
<name>A0ABV9MGK5_9BACL</name>
<evidence type="ECO:0000313" key="2">
    <source>
        <dbReference type="EMBL" id="MFC4714174.1"/>
    </source>
</evidence>
<evidence type="ECO:0000256" key="1">
    <source>
        <dbReference type="SAM" id="Phobius"/>
    </source>
</evidence>
<evidence type="ECO:0000313" key="3">
    <source>
        <dbReference type="Proteomes" id="UP001595932"/>
    </source>
</evidence>
<proteinExistence type="predicted"/>
<keyword evidence="1" id="KW-0472">Membrane</keyword>